<proteinExistence type="predicted"/>
<protein>
    <recommendedName>
        <fullName evidence="4">Outer membrane protein beta-barrel domain-containing protein</fullName>
    </recommendedName>
</protein>
<comment type="caution">
    <text evidence="2">The sequence shown here is derived from an EMBL/GenBank/DDBJ whole genome shotgun (WGS) entry which is preliminary data.</text>
</comment>
<evidence type="ECO:0000313" key="2">
    <source>
        <dbReference type="EMBL" id="PJJ40448.1"/>
    </source>
</evidence>
<feature type="signal peptide" evidence="1">
    <location>
        <begin position="1"/>
        <end position="19"/>
    </location>
</feature>
<name>A0A2M9A465_9BACT</name>
<feature type="chain" id="PRO_5014961311" description="Outer membrane protein beta-barrel domain-containing protein" evidence="1">
    <location>
        <begin position="20"/>
        <end position="273"/>
    </location>
</feature>
<evidence type="ECO:0008006" key="4">
    <source>
        <dbReference type="Google" id="ProtNLM"/>
    </source>
</evidence>
<reference evidence="2 3" key="1">
    <citation type="submission" date="2017-11" db="EMBL/GenBank/DDBJ databases">
        <title>Animal gut microbial communities from fecal samples from Wisconsin, USA.</title>
        <authorList>
            <person name="Neumann A."/>
        </authorList>
    </citation>
    <scope>NUCLEOTIDE SEQUENCE [LARGE SCALE GENOMIC DNA]</scope>
    <source>
        <strain evidence="2 3">UWS3</strain>
    </source>
</reference>
<gene>
    <name evidence="2" type="ORF">BGX16_0370</name>
</gene>
<sequence>MRKFFAIALFAVLSSSAYAMMNEYGVISKTFQVDLNAYGVFYRSVFHDDNDADLSDDAEESQLNLMPTIRVSPARGIEFSFSYPIRDDGMKSVTGVWGPILGFKYGSPSSAGFIDFVFPAGSKKLLGNGEKPSPALIFGGSNFYGDWKSFGVRLHSWYFWDFNDRSSDELYVLIRPEFNFGTIRVGLGFPFEFLYGSDGGFISNTPGNVRTQGYSGKDEFGYTMSVGIEPKVTVNLGLIEVEPYFHIPIWEYTNDAANLYYGYTLGCAAHLKF</sequence>
<dbReference type="RefSeq" id="WP_100424531.1">
    <property type="nucleotide sequence ID" value="NZ_JAQXKX010000007.1"/>
</dbReference>
<accession>A0A2M9A465</accession>
<keyword evidence="1" id="KW-0732">Signal</keyword>
<organism evidence="2 3">
    <name type="scientific">Hallerella succinigenes</name>
    <dbReference type="NCBI Taxonomy" id="1896222"/>
    <lineage>
        <taxon>Bacteria</taxon>
        <taxon>Pseudomonadati</taxon>
        <taxon>Fibrobacterota</taxon>
        <taxon>Fibrobacteria</taxon>
        <taxon>Fibrobacterales</taxon>
        <taxon>Fibrobacteraceae</taxon>
        <taxon>Hallerella</taxon>
    </lineage>
</organism>
<dbReference type="AlphaFoldDB" id="A0A2M9A465"/>
<evidence type="ECO:0000256" key="1">
    <source>
        <dbReference type="SAM" id="SignalP"/>
    </source>
</evidence>
<dbReference type="Proteomes" id="UP000231134">
    <property type="component" value="Unassembled WGS sequence"/>
</dbReference>
<keyword evidence="3" id="KW-1185">Reference proteome</keyword>
<dbReference type="EMBL" id="PGEX01000001">
    <property type="protein sequence ID" value="PJJ40448.1"/>
    <property type="molecule type" value="Genomic_DNA"/>
</dbReference>
<evidence type="ECO:0000313" key="3">
    <source>
        <dbReference type="Proteomes" id="UP000231134"/>
    </source>
</evidence>
<dbReference type="OrthoDB" id="9811529at2"/>